<evidence type="ECO:0000256" key="6">
    <source>
        <dbReference type="ARBA" id="ARBA00022840"/>
    </source>
</evidence>
<dbReference type="HAMAP" id="MF_00158">
    <property type="entry name" value="PanC"/>
    <property type="match status" value="1"/>
</dbReference>
<comment type="caution">
    <text evidence="10">The sequence shown here is derived from an EMBL/GenBank/DDBJ whole genome shotgun (WGS) entry which is preliminary data.</text>
</comment>
<dbReference type="EC" id="6.3.2.1" evidence="8"/>
<proteinExistence type="inferred from homology"/>
<comment type="catalytic activity">
    <reaction evidence="7">
        <text>(R)-pantoate + beta-alanine + ATP = (R)-pantothenate + AMP + diphosphate + H(+)</text>
        <dbReference type="Rhea" id="RHEA:10912"/>
        <dbReference type="ChEBI" id="CHEBI:15378"/>
        <dbReference type="ChEBI" id="CHEBI:15980"/>
        <dbReference type="ChEBI" id="CHEBI:29032"/>
        <dbReference type="ChEBI" id="CHEBI:30616"/>
        <dbReference type="ChEBI" id="CHEBI:33019"/>
        <dbReference type="ChEBI" id="CHEBI:57966"/>
        <dbReference type="ChEBI" id="CHEBI:456215"/>
        <dbReference type="EC" id="6.3.2.1"/>
    </reaction>
</comment>
<feature type="compositionally biased region" description="Basic residues" evidence="9">
    <location>
        <begin position="264"/>
        <end position="278"/>
    </location>
</feature>
<gene>
    <name evidence="10" type="ORF">KC729_18400</name>
</gene>
<organism evidence="10 11">
    <name type="scientific">Eiseniibacteriota bacterium</name>
    <dbReference type="NCBI Taxonomy" id="2212470"/>
    <lineage>
        <taxon>Bacteria</taxon>
        <taxon>Candidatus Eiseniibacteriota</taxon>
    </lineage>
</organism>
<protein>
    <recommendedName>
        <fullName evidence="8">Pantoate--beta-alanine ligase</fullName>
        <ecNumber evidence="8">6.3.2.1</ecNumber>
    </recommendedName>
</protein>
<dbReference type="Pfam" id="PF02569">
    <property type="entry name" value="Pantoate_ligase"/>
    <property type="match status" value="1"/>
</dbReference>
<evidence type="ECO:0000256" key="7">
    <source>
        <dbReference type="ARBA" id="ARBA00048258"/>
    </source>
</evidence>
<comment type="pathway">
    <text evidence="1">Cofactor biosynthesis; (R)-pantothenate biosynthesis; (R)-pantothenate from (R)-pantoate and beta-alanine: step 1/1.</text>
</comment>
<evidence type="ECO:0000313" key="11">
    <source>
        <dbReference type="Proteomes" id="UP000697710"/>
    </source>
</evidence>
<evidence type="ECO:0000256" key="3">
    <source>
        <dbReference type="ARBA" id="ARBA00022598"/>
    </source>
</evidence>
<name>A0A956RSF8_UNCEI</name>
<evidence type="ECO:0000256" key="9">
    <source>
        <dbReference type="SAM" id="MobiDB-lite"/>
    </source>
</evidence>
<dbReference type="Gene3D" id="3.30.1300.10">
    <property type="entry name" value="Pantoate-beta-alanine ligase, C-terminal domain"/>
    <property type="match status" value="1"/>
</dbReference>
<comment type="similarity">
    <text evidence="2">Belongs to the pantothenate synthetase family.</text>
</comment>
<dbReference type="GO" id="GO:0005524">
    <property type="term" value="F:ATP binding"/>
    <property type="evidence" value="ECO:0007669"/>
    <property type="project" value="UniProtKB-KW"/>
</dbReference>
<dbReference type="Proteomes" id="UP000697710">
    <property type="component" value="Unassembled WGS sequence"/>
</dbReference>
<dbReference type="GO" id="GO:0005829">
    <property type="term" value="C:cytosol"/>
    <property type="evidence" value="ECO:0007669"/>
    <property type="project" value="TreeGrafter"/>
</dbReference>
<feature type="region of interest" description="Disordered" evidence="9">
    <location>
        <begin position="264"/>
        <end position="288"/>
    </location>
</feature>
<evidence type="ECO:0000256" key="5">
    <source>
        <dbReference type="ARBA" id="ARBA00022741"/>
    </source>
</evidence>
<reference evidence="10" key="1">
    <citation type="submission" date="2020-04" db="EMBL/GenBank/DDBJ databases">
        <authorList>
            <person name="Zhang T."/>
        </authorList>
    </citation>
    <scope>NUCLEOTIDE SEQUENCE</scope>
    <source>
        <strain evidence="10">HKST-UBA01</strain>
    </source>
</reference>
<dbReference type="NCBIfam" id="TIGR00125">
    <property type="entry name" value="cyt_tran_rel"/>
    <property type="match status" value="1"/>
</dbReference>
<dbReference type="PANTHER" id="PTHR21299">
    <property type="entry name" value="CYTIDYLATE KINASE/PANTOATE-BETA-ALANINE LIGASE"/>
    <property type="match status" value="1"/>
</dbReference>
<keyword evidence="3 10" id="KW-0436">Ligase</keyword>
<evidence type="ECO:0000256" key="2">
    <source>
        <dbReference type="ARBA" id="ARBA00009256"/>
    </source>
</evidence>
<evidence type="ECO:0000313" key="10">
    <source>
        <dbReference type="EMBL" id="MCA9729659.1"/>
    </source>
</evidence>
<dbReference type="GO" id="GO:0004592">
    <property type="term" value="F:pantoate-beta-alanine ligase activity"/>
    <property type="evidence" value="ECO:0007669"/>
    <property type="project" value="UniProtKB-UniRule"/>
</dbReference>
<evidence type="ECO:0000256" key="4">
    <source>
        <dbReference type="ARBA" id="ARBA00022655"/>
    </source>
</evidence>
<dbReference type="EMBL" id="JAGQHR010000789">
    <property type="protein sequence ID" value="MCA9729659.1"/>
    <property type="molecule type" value="Genomic_DNA"/>
</dbReference>
<keyword evidence="5" id="KW-0547">Nucleotide-binding</keyword>
<feature type="non-terminal residue" evidence="10">
    <location>
        <position position="1"/>
    </location>
</feature>
<dbReference type="InterPro" id="IPR014729">
    <property type="entry name" value="Rossmann-like_a/b/a_fold"/>
</dbReference>
<dbReference type="InterPro" id="IPR042176">
    <property type="entry name" value="Pantoate_ligase_C"/>
</dbReference>
<dbReference type="SUPFAM" id="SSF52374">
    <property type="entry name" value="Nucleotidylyl transferase"/>
    <property type="match status" value="1"/>
</dbReference>
<dbReference type="AlphaFoldDB" id="A0A956RSF8"/>
<dbReference type="NCBIfam" id="TIGR00018">
    <property type="entry name" value="panC"/>
    <property type="match status" value="1"/>
</dbReference>
<dbReference type="PANTHER" id="PTHR21299:SF1">
    <property type="entry name" value="PANTOATE--BETA-ALANINE LIGASE"/>
    <property type="match status" value="1"/>
</dbReference>
<reference evidence="10" key="2">
    <citation type="journal article" date="2021" name="Microbiome">
        <title>Successional dynamics and alternative stable states in a saline activated sludge microbial community over 9 years.</title>
        <authorList>
            <person name="Wang Y."/>
            <person name="Ye J."/>
            <person name="Ju F."/>
            <person name="Liu L."/>
            <person name="Boyd J.A."/>
            <person name="Deng Y."/>
            <person name="Parks D.H."/>
            <person name="Jiang X."/>
            <person name="Yin X."/>
            <person name="Woodcroft B.J."/>
            <person name="Tyson G.W."/>
            <person name="Hugenholtz P."/>
            <person name="Polz M.F."/>
            <person name="Zhang T."/>
        </authorList>
    </citation>
    <scope>NUCLEOTIDE SEQUENCE</scope>
    <source>
        <strain evidence="10">HKST-UBA01</strain>
    </source>
</reference>
<keyword evidence="6" id="KW-0067">ATP-binding</keyword>
<evidence type="ECO:0000256" key="1">
    <source>
        <dbReference type="ARBA" id="ARBA00004990"/>
    </source>
</evidence>
<evidence type="ECO:0000256" key="8">
    <source>
        <dbReference type="NCBIfam" id="TIGR00018"/>
    </source>
</evidence>
<sequence>GFVPTMGFLHEGHLALVRRARRECDFVVASIFVNPLQFGPGEDFTTYPRDLLRDRRLLRAEGADLLFEPEADAFYPEDFSTTVEVAHLDTRLCGPRRPGHFRGVATVVLKLLHATDPDRLYLGQKDFQQARILQRMVRDLDLAVRVVTVPTVREPDGLALSSRNTYLSRAERAWAPQLQRALVGAKEAILAGALHRPGEVVQFVETAVEGGPGTLEYAEVLGQDALAPVDPLSGPLVIALAYRMGKARLIDNVLLDVPASRRRAVRRKPAGRGARHPKSAVPTTKGRS</sequence>
<dbReference type="InterPro" id="IPR004821">
    <property type="entry name" value="Cyt_trans-like"/>
</dbReference>
<dbReference type="Gene3D" id="3.40.50.620">
    <property type="entry name" value="HUPs"/>
    <property type="match status" value="1"/>
</dbReference>
<accession>A0A956RSF8</accession>
<dbReference type="InterPro" id="IPR003721">
    <property type="entry name" value="Pantoate_ligase"/>
</dbReference>
<keyword evidence="4" id="KW-0566">Pantothenate biosynthesis</keyword>
<dbReference type="GO" id="GO:0015940">
    <property type="term" value="P:pantothenate biosynthetic process"/>
    <property type="evidence" value="ECO:0007669"/>
    <property type="project" value="UniProtKB-UniRule"/>
</dbReference>